<dbReference type="SUPFAM" id="SSF51905">
    <property type="entry name" value="FAD/NAD(P)-binding domain"/>
    <property type="match status" value="1"/>
</dbReference>
<dbReference type="Gene3D" id="3.50.50.60">
    <property type="entry name" value="FAD/NAD(P)-binding domain"/>
    <property type="match status" value="1"/>
</dbReference>
<evidence type="ECO:0000313" key="1">
    <source>
        <dbReference type="EMBL" id="SOB91307.1"/>
    </source>
</evidence>
<proteinExistence type="predicted"/>
<dbReference type="Gene3D" id="3.90.660.10">
    <property type="match status" value="1"/>
</dbReference>
<dbReference type="AlphaFoldDB" id="A0A285RG08"/>
<gene>
    <name evidence="1" type="ORF">SAMN05428964_101379</name>
</gene>
<protein>
    <submittedName>
        <fullName evidence="1">NAD(P)-binding Rossmann-like domain-containing protein</fullName>
    </submittedName>
</protein>
<dbReference type="InterPro" id="IPR036188">
    <property type="entry name" value="FAD/NAD-bd_sf"/>
</dbReference>
<dbReference type="RefSeq" id="WP_097050278.1">
    <property type="nucleotide sequence ID" value="NZ_OBMM01000001.1"/>
</dbReference>
<accession>A0A285RG08</accession>
<dbReference type="EMBL" id="OBMM01000001">
    <property type="protein sequence ID" value="SOB91307.1"/>
    <property type="molecule type" value="Genomic_DNA"/>
</dbReference>
<evidence type="ECO:0000313" key="2">
    <source>
        <dbReference type="Proteomes" id="UP000219068"/>
    </source>
</evidence>
<organism evidence="1 2">
    <name type="scientific">Thalassospira xiamenensis</name>
    <dbReference type="NCBI Taxonomy" id="220697"/>
    <lineage>
        <taxon>Bacteria</taxon>
        <taxon>Pseudomonadati</taxon>
        <taxon>Pseudomonadota</taxon>
        <taxon>Alphaproteobacteria</taxon>
        <taxon>Rhodospirillales</taxon>
        <taxon>Thalassospiraceae</taxon>
        <taxon>Thalassospira</taxon>
    </lineage>
</organism>
<name>A0A285RG08_9PROT</name>
<dbReference type="Proteomes" id="UP000219068">
    <property type="component" value="Unassembled WGS sequence"/>
</dbReference>
<sequence length="452" mass="49888">MASFAAPRLHVIGAGLAGSALATQMAQDGVSVTLYDSGEPFASRWTRGMKTAPEDHKVAEPEIFYDPEDLVRHFFAQWPEIPRKLIRPAHAVIGLKHPGRSPAIIDLDHGIAAALIARRPTIFARLFTAWNLWFSRYASEDKRVRQHVRIAADTIENQQAPTATYHQDALATLAEVLFSMPAHNCSASLLGRVLLPTWREMQRHNASHAFAAIDPIILNDIALPALRDHFIAAGGDIISGMELGDIDSTADFATDLFFGDEQIEVRPQDAVVLALHPRPLCDAVPDIGMPPAPAHRRTFVFQASKSFAEPCCVLADDDLVRAIYCNRRHIQVSMNSSLILPSDGTADQLAATIWQRVTELCDQHLNLDLSQRTKIESNGECPAFSYVDCEAPFPELSPGVAALRHRLTPPWRNLFLCGDAFPPDYPPGPAAVIASVRTVRAQLHEYMKLRDL</sequence>
<reference evidence="1 2" key="1">
    <citation type="submission" date="2017-08" db="EMBL/GenBank/DDBJ databases">
        <authorList>
            <person name="de Groot N.N."/>
        </authorList>
    </citation>
    <scope>NUCLEOTIDE SEQUENCE [LARGE SCALE GENOMIC DNA]</scope>
    <source>
        <strain evidence="1 2">USBA 78</strain>
    </source>
</reference>
<dbReference type="Pfam" id="PF13450">
    <property type="entry name" value="NAD_binding_8"/>
    <property type="match status" value="1"/>
</dbReference>